<dbReference type="CDD" id="cd11692">
    <property type="entry name" value="HRI1_N_like"/>
    <property type="match status" value="1"/>
</dbReference>
<dbReference type="Gene3D" id="2.40.128.310">
    <property type="entry name" value="Protein HRI1, C-terminal domain"/>
    <property type="match status" value="1"/>
</dbReference>
<organism evidence="7 8">
    <name type="scientific">Meristemomyces frigidus</name>
    <dbReference type="NCBI Taxonomy" id="1508187"/>
    <lineage>
        <taxon>Eukaryota</taxon>
        <taxon>Fungi</taxon>
        <taxon>Dikarya</taxon>
        <taxon>Ascomycota</taxon>
        <taxon>Pezizomycotina</taxon>
        <taxon>Dothideomycetes</taxon>
        <taxon>Dothideomycetidae</taxon>
        <taxon>Mycosphaerellales</taxon>
        <taxon>Teratosphaeriaceae</taxon>
        <taxon>Meristemomyces</taxon>
    </lineage>
</organism>
<gene>
    <name evidence="7" type="ORF">LTR62_008388</name>
</gene>
<evidence type="ECO:0000256" key="2">
    <source>
        <dbReference type="ARBA" id="ARBA00004496"/>
    </source>
</evidence>
<protein>
    <recommendedName>
        <fullName evidence="4">Protein HRI1</fullName>
    </recommendedName>
</protein>
<dbReference type="Pfam" id="PF16815">
    <property type="entry name" value="HRI1"/>
    <property type="match status" value="1"/>
</dbReference>
<dbReference type="GO" id="GO:0005737">
    <property type="term" value="C:cytoplasm"/>
    <property type="evidence" value="ECO:0007669"/>
    <property type="project" value="UniProtKB-SubCell"/>
</dbReference>
<evidence type="ECO:0000256" key="3">
    <source>
        <dbReference type="ARBA" id="ARBA00005229"/>
    </source>
</evidence>
<name>A0AAN7TAQ7_9PEZI</name>
<comment type="caution">
    <text evidence="7">The sequence shown here is derived from an EMBL/GenBank/DDBJ whole genome shotgun (WGS) entry which is preliminary data.</text>
</comment>
<evidence type="ECO:0000313" key="8">
    <source>
        <dbReference type="Proteomes" id="UP001310890"/>
    </source>
</evidence>
<dbReference type="GO" id="GO:0005634">
    <property type="term" value="C:nucleus"/>
    <property type="evidence" value="ECO:0007669"/>
    <property type="project" value="UniProtKB-SubCell"/>
</dbReference>
<dbReference type="InterPro" id="IPR031818">
    <property type="entry name" value="Hri1"/>
</dbReference>
<reference evidence="7" key="1">
    <citation type="submission" date="2023-08" db="EMBL/GenBank/DDBJ databases">
        <title>Black Yeasts Isolated from many extreme environments.</title>
        <authorList>
            <person name="Coleine C."/>
            <person name="Stajich J.E."/>
            <person name="Selbmann L."/>
        </authorList>
    </citation>
    <scope>NUCLEOTIDE SEQUENCE</scope>
    <source>
        <strain evidence="7">CCFEE 5401</strain>
    </source>
</reference>
<dbReference type="Gene3D" id="2.40.128.320">
    <property type="entry name" value="Protein HRI1, N-terminal domain"/>
    <property type="match status" value="1"/>
</dbReference>
<comment type="similarity">
    <text evidence="3">Belongs to the HRI1 family.</text>
</comment>
<evidence type="ECO:0000256" key="4">
    <source>
        <dbReference type="ARBA" id="ARBA00017063"/>
    </source>
</evidence>
<dbReference type="InterPro" id="IPR043047">
    <property type="entry name" value="Hri1_N_sf"/>
</dbReference>
<evidence type="ECO:0000256" key="1">
    <source>
        <dbReference type="ARBA" id="ARBA00004123"/>
    </source>
</evidence>
<evidence type="ECO:0000256" key="5">
    <source>
        <dbReference type="ARBA" id="ARBA00022490"/>
    </source>
</evidence>
<keyword evidence="6" id="KW-0539">Nucleus</keyword>
<evidence type="ECO:0000313" key="7">
    <source>
        <dbReference type="EMBL" id="KAK5108358.1"/>
    </source>
</evidence>
<keyword evidence="5" id="KW-0963">Cytoplasm</keyword>
<dbReference type="AlphaFoldDB" id="A0AAN7TAQ7"/>
<dbReference type="InterPro" id="IPR038744">
    <property type="entry name" value="Hri1_N"/>
</dbReference>
<proteinExistence type="inferred from homology"/>
<dbReference type="CDD" id="cd11693">
    <property type="entry name" value="HRI1_C_like"/>
    <property type="match status" value="1"/>
</dbReference>
<evidence type="ECO:0000256" key="6">
    <source>
        <dbReference type="ARBA" id="ARBA00023242"/>
    </source>
</evidence>
<dbReference type="EMBL" id="JAVRRL010000088">
    <property type="protein sequence ID" value="KAK5108358.1"/>
    <property type="molecule type" value="Genomic_DNA"/>
</dbReference>
<accession>A0AAN7TAQ7</accession>
<dbReference type="Proteomes" id="UP001310890">
    <property type="component" value="Unassembled WGS sequence"/>
</dbReference>
<sequence>MAPNISVRDSVRWLPDAAEEPTSTIVLTSGENRFVDIRILKKSDHADLGHDPVLPFKRLDWAFAGVSSSRELHDKDGNAYAHSAWQHWVSDRTKDADSVKDEGDMYPMSDGRTLEKGSMTNPATGVKTEYEEMWRDVKVAKVTQPSEDVGKEGVRKCVVLVLHEDEREARGMVVRVGQFVQGVLRVGDHFSLERWEWHSAWQNGGWKRSVRMGDLWLPCSAAMEDGKVRLGGEVKYGEFVWKVVELQDF</sequence>
<comment type="subcellular location">
    <subcellularLocation>
        <location evidence="2">Cytoplasm</location>
    </subcellularLocation>
    <subcellularLocation>
        <location evidence="1">Nucleus</location>
    </subcellularLocation>
</comment>